<sequence length="310" mass="35883">MPLVLVRVPTFRRPHLLTRAIACLQAQTHEDWVCEVRDDCPEQSARLVVDELADPRIRYIHNKPQKFLIRNLDDCFRCDNPYGADFFFLLEDDNQVRPQFMQRGIEILAQMGLSICQLDQLVDYVDQGRLSEKGLLAHRLENRVYQPVEFRLSLFGGIGISNGAVFWSKNIKRELSFGVDTIPALDEFIRTCMVSEPIYISHEPLAIWRWDEQGTTRNNGLKAGRLKRELDLHASLRHLRRDLWRRTPECLRREFLAGGVVKTPMRDRFNAIRKAGLPIKPLPPLRWKEAAKYMAGTCLGRVHPSVTDLV</sequence>
<dbReference type="OrthoDB" id="194105at2"/>
<dbReference type="STRING" id="336292.SAMN05660710_02577"/>
<proteinExistence type="predicted"/>
<dbReference type="Gene3D" id="3.90.550.10">
    <property type="entry name" value="Spore Coat Polysaccharide Biosynthesis Protein SpsA, Chain A"/>
    <property type="match status" value="1"/>
</dbReference>
<reference evidence="2 3" key="1">
    <citation type="submission" date="2016-10" db="EMBL/GenBank/DDBJ databases">
        <authorList>
            <person name="de Groot N.N."/>
        </authorList>
    </citation>
    <scope>NUCLEOTIDE SEQUENCE [LARGE SCALE GENOMIC DNA]</scope>
    <source>
        <strain evidence="2 3">CGMCC 1.8925</strain>
    </source>
</reference>
<dbReference type="Proteomes" id="UP000199502">
    <property type="component" value="Unassembled WGS sequence"/>
</dbReference>
<evidence type="ECO:0000313" key="3">
    <source>
        <dbReference type="Proteomes" id="UP000199502"/>
    </source>
</evidence>
<name>A0A1G5IC33_9RHOB</name>
<dbReference type="SUPFAM" id="SSF53448">
    <property type="entry name" value="Nucleotide-diphospho-sugar transferases"/>
    <property type="match status" value="1"/>
</dbReference>
<keyword evidence="3" id="KW-1185">Reference proteome</keyword>
<organism evidence="2 3">
    <name type="scientific">Paracoccus tibetensis</name>
    <dbReference type="NCBI Taxonomy" id="336292"/>
    <lineage>
        <taxon>Bacteria</taxon>
        <taxon>Pseudomonadati</taxon>
        <taxon>Pseudomonadota</taxon>
        <taxon>Alphaproteobacteria</taxon>
        <taxon>Rhodobacterales</taxon>
        <taxon>Paracoccaceae</taxon>
        <taxon>Paracoccus</taxon>
    </lineage>
</organism>
<dbReference type="Pfam" id="PF00535">
    <property type="entry name" value="Glycos_transf_2"/>
    <property type="match status" value="1"/>
</dbReference>
<dbReference type="InterPro" id="IPR029044">
    <property type="entry name" value="Nucleotide-diphossugar_trans"/>
</dbReference>
<gene>
    <name evidence="2" type="ORF">SAMN05660710_02577</name>
</gene>
<evidence type="ECO:0000259" key="1">
    <source>
        <dbReference type="Pfam" id="PF00535"/>
    </source>
</evidence>
<accession>A0A1G5IC33</accession>
<dbReference type="GO" id="GO:0016740">
    <property type="term" value="F:transferase activity"/>
    <property type="evidence" value="ECO:0007669"/>
    <property type="project" value="UniProtKB-KW"/>
</dbReference>
<protein>
    <submittedName>
        <fullName evidence="2">Glycosyltransferase involved in cell wall bisynthesis</fullName>
    </submittedName>
</protein>
<evidence type="ECO:0000313" key="2">
    <source>
        <dbReference type="EMBL" id="SCY73544.1"/>
    </source>
</evidence>
<feature type="domain" description="Glycosyltransferase 2-like" evidence="1">
    <location>
        <begin position="8"/>
        <end position="116"/>
    </location>
</feature>
<dbReference type="RefSeq" id="WP_090745102.1">
    <property type="nucleotide sequence ID" value="NZ_FMVT01000008.1"/>
</dbReference>
<dbReference type="EMBL" id="FMVT01000008">
    <property type="protein sequence ID" value="SCY73544.1"/>
    <property type="molecule type" value="Genomic_DNA"/>
</dbReference>
<keyword evidence="2" id="KW-0808">Transferase</keyword>
<dbReference type="AlphaFoldDB" id="A0A1G5IC33"/>
<dbReference type="InterPro" id="IPR001173">
    <property type="entry name" value="Glyco_trans_2-like"/>
</dbReference>